<evidence type="ECO:0000313" key="3">
    <source>
        <dbReference type="EMBL" id="MBW3093210.1"/>
    </source>
</evidence>
<feature type="region of interest" description="Disordered" evidence="1">
    <location>
        <begin position="1"/>
        <end position="37"/>
    </location>
</feature>
<evidence type="ECO:0000313" key="4">
    <source>
        <dbReference type="Proteomes" id="UP000700815"/>
    </source>
</evidence>
<name>A0ABS6WGM2_9BIFI</name>
<feature type="compositionally biased region" description="Polar residues" evidence="1">
    <location>
        <begin position="1"/>
        <end position="20"/>
    </location>
</feature>
<proteinExistence type="predicted"/>
<protein>
    <submittedName>
        <fullName evidence="3">Nucleoside hydrolase</fullName>
    </submittedName>
</protein>
<keyword evidence="4" id="KW-1185">Reference proteome</keyword>
<gene>
    <name evidence="3" type="ORF">KIH79_09825</name>
</gene>
<dbReference type="InterPro" id="IPR001910">
    <property type="entry name" value="Inosine/uridine_hydrolase_dom"/>
</dbReference>
<dbReference type="RefSeq" id="WP_219059210.1">
    <property type="nucleotide sequence ID" value="NZ_JAHBBH010000032.1"/>
</dbReference>
<sequence>MAPINEHSSNNVDGQSSTQPADERTWRPNTSPWLGDGPRPAACRVIIDNDFAGDPDDLFQLVHHLLSESVDIRLIVCSHLRHGDFIGGSDTTAANGRARIERMFGLMGLRDYDGLLVTGSELPLADATTAQRGEACEAIVREAMRDDTDLPLYYVAGGGVTDLMSAWLVEPRIAQRMTVVWIGGQEYPGLAEPPLGRPVREYNAEIDPVAARMLLAGCDLPLWQVPRNAYRQCLVSTAELAANVLPCGELGRYLCGEVDNIRFHGERYWTKPTGAYCLGDSPLVSLTALLTPWDTAPASHGWVAIKRPTLDADDRPGPIEPVSEADAQAGRGIHVITQVDNRLLFGDLFAKLRLFDAWRSGQ</sequence>
<dbReference type="EMBL" id="JAHBBH010000032">
    <property type="protein sequence ID" value="MBW3093210.1"/>
    <property type="molecule type" value="Genomic_DNA"/>
</dbReference>
<dbReference type="Proteomes" id="UP000700815">
    <property type="component" value="Unassembled WGS sequence"/>
</dbReference>
<evidence type="ECO:0000256" key="1">
    <source>
        <dbReference type="SAM" id="MobiDB-lite"/>
    </source>
</evidence>
<organism evidence="3 4">
    <name type="scientific">Bifidobacterium miconis</name>
    <dbReference type="NCBI Taxonomy" id="2834435"/>
    <lineage>
        <taxon>Bacteria</taxon>
        <taxon>Bacillati</taxon>
        <taxon>Actinomycetota</taxon>
        <taxon>Actinomycetes</taxon>
        <taxon>Bifidobacteriales</taxon>
        <taxon>Bifidobacteriaceae</taxon>
        <taxon>Bifidobacterium</taxon>
    </lineage>
</organism>
<reference evidence="3 4" key="1">
    <citation type="submission" date="2021-05" db="EMBL/GenBank/DDBJ databases">
        <title>Phylogenetic classification of ten novel species belonging to the genus Bifidobacterium comprising B. colchicus sp. nov., B. abeli sp. nov., B. bicoloris sp. nov., B. guerezis sp. nov., B. rosaliae sp. nov., B. santillanensis sp. nov., B. argentati sp. nov., B. amazzoni sp. nov., B. pluviali sp. nov., and B. pinnaculum sp. nov.</title>
        <authorList>
            <person name="Lugli G.A."/>
            <person name="Ruiz Garcia L."/>
            <person name="Margolles A."/>
            <person name="Ventura M."/>
        </authorList>
    </citation>
    <scope>NUCLEOTIDE SEQUENCE [LARGE SCALE GENOMIC DNA]</scope>
    <source>
        <strain evidence="3 4">82T10</strain>
    </source>
</reference>
<feature type="domain" description="Inosine/uridine-preferring nucleoside hydrolase" evidence="2">
    <location>
        <begin position="46"/>
        <end position="243"/>
    </location>
</feature>
<keyword evidence="3" id="KW-0378">Hydrolase</keyword>
<comment type="caution">
    <text evidence="3">The sequence shown here is derived from an EMBL/GenBank/DDBJ whole genome shotgun (WGS) entry which is preliminary data.</text>
</comment>
<dbReference type="Pfam" id="PF01156">
    <property type="entry name" value="IU_nuc_hydro"/>
    <property type="match status" value="1"/>
</dbReference>
<dbReference type="GO" id="GO:0016787">
    <property type="term" value="F:hydrolase activity"/>
    <property type="evidence" value="ECO:0007669"/>
    <property type="project" value="UniProtKB-KW"/>
</dbReference>
<evidence type="ECO:0000259" key="2">
    <source>
        <dbReference type="Pfam" id="PF01156"/>
    </source>
</evidence>
<accession>A0ABS6WGM2</accession>